<name>A0ACB9ZY81_CATRO</name>
<comment type="caution">
    <text evidence="1">The sequence shown here is derived from an EMBL/GenBank/DDBJ whole genome shotgun (WGS) entry which is preliminary data.</text>
</comment>
<sequence>MVTSHIEISVWVLVDGFSVRIHSECVPVVWNPKNGCQTFPIENDSNPFNNRNNCLEILVHFVGHIGIKFLDKVGVSVRTAPRSAENLPLAPLGFPELHQEEVSTTVGSHLTIPGRPRHYPHKILNIKDKISSCTFTVLEKFDTSVELTSVVLCPLALHCMLFSVSILELCFVFVELIMFFVYYSSCGISLCLERKRARRTLRTLPSNTEVNPKEHVNAISATINEEILRKAGMTIERIYIEEERKSLEKWLKKSWEKIKEC</sequence>
<dbReference type="Proteomes" id="UP001060085">
    <property type="component" value="Linkage Group LG07"/>
</dbReference>
<protein>
    <submittedName>
        <fullName evidence="1">Uncharacterized protein</fullName>
    </submittedName>
</protein>
<accession>A0ACB9ZY81</accession>
<evidence type="ECO:0000313" key="2">
    <source>
        <dbReference type="Proteomes" id="UP001060085"/>
    </source>
</evidence>
<organism evidence="1 2">
    <name type="scientific">Catharanthus roseus</name>
    <name type="common">Madagascar periwinkle</name>
    <name type="synonym">Vinca rosea</name>
    <dbReference type="NCBI Taxonomy" id="4058"/>
    <lineage>
        <taxon>Eukaryota</taxon>
        <taxon>Viridiplantae</taxon>
        <taxon>Streptophyta</taxon>
        <taxon>Embryophyta</taxon>
        <taxon>Tracheophyta</taxon>
        <taxon>Spermatophyta</taxon>
        <taxon>Magnoliopsida</taxon>
        <taxon>eudicotyledons</taxon>
        <taxon>Gunneridae</taxon>
        <taxon>Pentapetalae</taxon>
        <taxon>asterids</taxon>
        <taxon>lamiids</taxon>
        <taxon>Gentianales</taxon>
        <taxon>Apocynaceae</taxon>
        <taxon>Rauvolfioideae</taxon>
        <taxon>Vinceae</taxon>
        <taxon>Catharanthinae</taxon>
        <taxon>Catharanthus</taxon>
    </lineage>
</organism>
<reference evidence="2" key="1">
    <citation type="journal article" date="2023" name="Nat. Plants">
        <title>Single-cell RNA sequencing provides a high-resolution roadmap for understanding the multicellular compartmentation of specialized metabolism.</title>
        <authorList>
            <person name="Sun S."/>
            <person name="Shen X."/>
            <person name="Li Y."/>
            <person name="Li Y."/>
            <person name="Wang S."/>
            <person name="Li R."/>
            <person name="Zhang H."/>
            <person name="Shen G."/>
            <person name="Guo B."/>
            <person name="Wei J."/>
            <person name="Xu J."/>
            <person name="St-Pierre B."/>
            <person name="Chen S."/>
            <person name="Sun C."/>
        </authorList>
    </citation>
    <scope>NUCLEOTIDE SEQUENCE [LARGE SCALE GENOMIC DNA]</scope>
</reference>
<evidence type="ECO:0000313" key="1">
    <source>
        <dbReference type="EMBL" id="KAI5653456.1"/>
    </source>
</evidence>
<proteinExistence type="predicted"/>
<dbReference type="EMBL" id="CM044707">
    <property type="protein sequence ID" value="KAI5653456.1"/>
    <property type="molecule type" value="Genomic_DNA"/>
</dbReference>
<keyword evidence="2" id="KW-1185">Reference proteome</keyword>
<gene>
    <name evidence="1" type="ORF">M9H77_30643</name>
</gene>